<dbReference type="Proteomes" id="UP000653674">
    <property type="component" value="Unassembled WGS sequence"/>
</dbReference>
<feature type="region of interest" description="Disordered" evidence="1">
    <location>
        <begin position="1"/>
        <end position="20"/>
    </location>
</feature>
<sequence length="319" mass="35473">MSVGVGAEGGYQRGREPTPEELRSGVADLLSEVDAALASNRWVILDTGSDSVKQKLYDAAALRHCCLLLKEIEDGACAGHELTVRILGRSHIEAWAFALYLHFGGYEALERIAQDTLHQVNVMNQQIAEFDQWLAQEKRKARRRLTKVRRLNASLKKWNEEHPDQRPKPLHDEPYVPRLVSHSIDLSDRIADFGTLQPQSLATAEVIDALTKLAPVRGFGRESFRPIYLIYRMLSGGATHPTLNVLDSYFQYSPGFIRTTREPGTPSIIMHTRVTALYSTAFLASWVLGDVGCSTPVADKLRTWLEPDPTGGKGWAPGG</sequence>
<organism evidence="2 3">
    <name type="scientific">Planosporangium flavigriseum</name>
    <dbReference type="NCBI Taxonomy" id="373681"/>
    <lineage>
        <taxon>Bacteria</taxon>
        <taxon>Bacillati</taxon>
        <taxon>Actinomycetota</taxon>
        <taxon>Actinomycetes</taxon>
        <taxon>Micromonosporales</taxon>
        <taxon>Micromonosporaceae</taxon>
        <taxon>Planosporangium</taxon>
    </lineage>
</organism>
<reference evidence="2" key="1">
    <citation type="submission" date="2021-01" db="EMBL/GenBank/DDBJ databases">
        <title>Whole genome shotgun sequence of Planosporangium flavigriseum NBRC 105377.</title>
        <authorList>
            <person name="Komaki H."/>
            <person name="Tamura T."/>
        </authorList>
    </citation>
    <scope>NUCLEOTIDE SEQUENCE</scope>
    <source>
        <strain evidence="2">NBRC 105377</strain>
    </source>
</reference>
<evidence type="ECO:0000313" key="2">
    <source>
        <dbReference type="EMBL" id="GIG74899.1"/>
    </source>
</evidence>
<proteinExistence type="predicted"/>
<keyword evidence="3" id="KW-1185">Reference proteome</keyword>
<accession>A0A8J3PN21</accession>
<evidence type="ECO:0000256" key="1">
    <source>
        <dbReference type="SAM" id="MobiDB-lite"/>
    </source>
</evidence>
<dbReference type="EMBL" id="BONU01000023">
    <property type="protein sequence ID" value="GIG74899.1"/>
    <property type="molecule type" value="Genomic_DNA"/>
</dbReference>
<comment type="caution">
    <text evidence="2">The sequence shown here is derived from an EMBL/GenBank/DDBJ whole genome shotgun (WGS) entry which is preliminary data.</text>
</comment>
<protein>
    <submittedName>
        <fullName evidence="2">Uncharacterized protein</fullName>
    </submittedName>
</protein>
<dbReference type="RefSeq" id="WP_168078876.1">
    <property type="nucleotide sequence ID" value="NZ_BAAAQJ010000006.1"/>
</dbReference>
<gene>
    <name evidence="2" type="ORF">Pfl04_33030</name>
</gene>
<dbReference type="AlphaFoldDB" id="A0A8J3PN21"/>
<name>A0A8J3PN21_9ACTN</name>
<evidence type="ECO:0000313" key="3">
    <source>
        <dbReference type="Proteomes" id="UP000653674"/>
    </source>
</evidence>
<feature type="compositionally biased region" description="Gly residues" evidence="1">
    <location>
        <begin position="1"/>
        <end position="12"/>
    </location>
</feature>